<keyword evidence="4" id="KW-0812">Transmembrane</keyword>
<feature type="transmembrane region" description="Helical" evidence="4">
    <location>
        <begin position="631"/>
        <end position="650"/>
    </location>
</feature>
<dbReference type="Proteomes" id="UP000558688">
    <property type="component" value="Unassembled WGS sequence"/>
</dbReference>
<dbReference type="Pfam" id="PF00171">
    <property type="entry name" value="Aldedh"/>
    <property type="match status" value="1"/>
</dbReference>
<dbReference type="GO" id="GO:0009450">
    <property type="term" value="P:gamma-aminobutyric acid catabolic process"/>
    <property type="evidence" value="ECO:0007669"/>
    <property type="project" value="TreeGrafter"/>
</dbReference>
<proteinExistence type="predicted"/>
<accession>A0A8H5ANE5</accession>
<name>A0A8H5ANE5_FUSOX</name>
<dbReference type="PROSITE" id="PS50850">
    <property type="entry name" value="MFS"/>
    <property type="match status" value="1"/>
</dbReference>
<evidence type="ECO:0000256" key="1">
    <source>
        <dbReference type="ARBA" id="ARBA00004141"/>
    </source>
</evidence>
<dbReference type="InterPro" id="IPR015590">
    <property type="entry name" value="Aldehyde_DH_dom"/>
</dbReference>
<dbReference type="InterPro" id="IPR050740">
    <property type="entry name" value="Aldehyde_DH_Superfamily"/>
</dbReference>
<feature type="transmembrane region" description="Helical" evidence="4">
    <location>
        <begin position="717"/>
        <end position="741"/>
    </location>
</feature>
<feature type="transmembrane region" description="Helical" evidence="4">
    <location>
        <begin position="937"/>
        <end position="958"/>
    </location>
</feature>
<protein>
    <recommendedName>
        <fullName evidence="5">Major facilitator superfamily (MFS) profile domain-containing protein</fullName>
    </recommendedName>
</protein>
<dbReference type="InterPro" id="IPR036259">
    <property type="entry name" value="MFS_trans_sf"/>
</dbReference>
<feature type="transmembrane region" description="Helical" evidence="4">
    <location>
        <begin position="1000"/>
        <end position="1020"/>
    </location>
</feature>
<comment type="caution">
    <text evidence="6">The sequence shown here is derived from an EMBL/GenBank/DDBJ whole genome shotgun (WGS) entry which is preliminary data.</text>
</comment>
<dbReference type="GO" id="GO:0004777">
    <property type="term" value="F:succinate-semialdehyde dehydrogenase (NAD+) activity"/>
    <property type="evidence" value="ECO:0007669"/>
    <property type="project" value="TreeGrafter"/>
</dbReference>
<organism evidence="6 7">
    <name type="scientific">Fusarium oxysporum</name>
    <name type="common">Fusarium vascular wilt</name>
    <dbReference type="NCBI Taxonomy" id="5507"/>
    <lineage>
        <taxon>Eukaryota</taxon>
        <taxon>Fungi</taxon>
        <taxon>Dikarya</taxon>
        <taxon>Ascomycota</taxon>
        <taxon>Pezizomycotina</taxon>
        <taxon>Sordariomycetes</taxon>
        <taxon>Hypocreomycetidae</taxon>
        <taxon>Hypocreales</taxon>
        <taxon>Nectriaceae</taxon>
        <taxon>Fusarium</taxon>
        <taxon>Fusarium oxysporum species complex</taxon>
    </lineage>
</organism>
<dbReference type="Pfam" id="PF07690">
    <property type="entry name" value="MFS_1"/>
    <property type="match status" value="1"/>
</dbReference>
<keyword evidence="4" id="KW-1133">Transmembrane helix</keyword>
<evidence type="ECO:0000256" key="2">
    <source>
        <dbReference type="ARBA" id="ARBA00023002"/>
    </source>
</evidence>
<feature type="transmembrane region" description="Helical" evidence="4">
    <location>
        <begin position="686"/>
        <end position="705"/>
    </location>
</feature>
<gene>
    <name evidence="6" type="ORF">FOXYS1_1769</name>
</gene>
<dbReference type="InterPro" id="IPR020846">
    <property type="entry name" value="MFS_dom"/>
</dbReference>
<dbReference type="PANTHER" id="PTHR43353:SF6">
    <property type="entry name" value="CYTOPLASMIC ALDEHYDE DEHYDROGENASE (EUROFUNG)"/>
    <property type="match status" value="1"/>
</dbReference>
<dbReference type="AlphaFoldDB" id="A0A8H5ANE5"/>
<dbReference type="SUPFAM" id="SSF53720">
    <property type="entry name" value="ALDH-like"/>
    <property type="match status" value="1"/>
</dbReference>
<feature type="transmembrane region" description="Helical" evidence="4">
    <location>
        <begin position="1032"/>
        <end position="1052"/>
    </location>
</feature>
<dbReference type="GO" id="GO:0022857">
    <property type="term" value="F:transmembrane transporter activity"/>
    <property type="evidence" value="ECO:0007669"/>
    <property type="project" value="InterPro"/>
</dbReference>
<feature type="transmembrane region" description="Helical" evidence="4">
    <location>
        <begin position="657"/>
        <end position="674"/>
    </location>
</feature>
<evidence type="ECO:0000313" key="6">
    <source>
        <dbReference type="EMBL" id="KAF5267361.1"/>
    </source>
</evidence>
<evidence type="ECO:0000313" key="7">
    <source>
        <dbReference type="Proteomes" id="UP000558688"/>
    </source>
</evidence>
<feature type="transmembrane region" description="Helical" evidence="4">
    <location>
        <begin position="894"/>
        <end position="916"/>
    </location>
</feature>
<dbReference type="GO" id="GO:0016020">
    <property type="term" value="C:membrane"/>
    <property type="evidence" value="ECO:0007669"/>
    <property type="project" value="UniProtKB-SubCell"/>
</dbReference>
<dbReference type="Gene3D" id="1.20.1250.20">
    <property type="entry name" value="MFS general substrate transporter like domains"/>
    <property type="match status" value="1"/>
</dbReference>
<dbReference type="SUPFAM" id="SSF103473">
    <property type="entry name" value="MFS general substrate transporter"/>
    <property type="match status" value="1"/>
</dbReference>
<dbReference type="Gene3D" id="3.40.309.10">
    <property type="entry name" value="Aldehyde Dehydrogenase, Chain A, domain 2"/>
    <property type="match status" value="1"/>
</dbReference>
<evidence type="ECO:0000259" key="5">
    <source>
        <dbReference type="PROSITE" id="PS50850"/>
    </source>
</evidence>
<keyword evidence="2" id="KW-0560">Oxidoreductase</keyword>
<feature type="transmembrane region" description="Helical" evidence="4">
    <location>
        <begin position="857"/>
        <end position="882"/>
    </location>
</feature>
<dbReference type="InterPro" id="IPR016163">
    <property type="entry name" value="Ald_DH_C"/>
</dbReference>
<sequence length="1065" mass="115498">MILSFRYRLPHFVNSTEALSETMTDSTIDQPVLHNGSQGHRVPLLINDAPILREDDTSRHHSFEGGHFQGADLSDCADAVSSCSKAFVTWSTTSPTHRRGLLLRLAQVLKNHQQEVRNIMKSEIYCDDEWASIGVTTSIDLIEQSAYLLTAGTMSGTIPHTQPEGSYGLVFTRPLGVVLGIAPWNSPLFLALRAVIAPLATGNTVILKGSELSPRTHYFVAGLFAKAGFPPGVVNFILHRPEDAPEVVGYLIRDPAVKKVNFTGSTQVGRSIAQQAGLALKPVLLELGGKNCCIVLKDADINRAAEAALAGATLNICMSTDLVLVEKDVVDEFRAELTKHLRSKNGSAYRLVGLKSQSRVQALVSDAEAKGSSSKSSTGHQTDPNLIPITILDNIHSSMDFFRTETFGPCLGIVAVSNEDEAVKIVNDSDYGLSAAIWTRNQYAALEMARRLQVGAVHINSSTVHDEATLPHGGTKLSGFGRFGAEWGLKEFVETQTVIMHAPSPELTRPKITADWGTEARSCGLHDTTCVKRDQISAEYAGPLSYKDLKLSWPWKTRHSVGNHDEIVRGKLWVSSVIIDATEWPLWWRICVLLNVSFYNLLGNAWASGLSPVFGLIIQELHCSQTQASNLPTYALLALGLSNLFALPLSLLVGKRYTVLGSLVIFIACNIWSSEATDYFSLRNSRIVGGLAGGLVEALGPIIVAETFPTHQLGRAMVVYVGFLAAGSAIGPMVAGAVGVSLGSWRWYLRILSIATGLNLFGSILMLPETTHDINELDTTQTRPGSSIIAEPKPTSTSIEDICISSPAETTTGEISAASFRKEWMSRSFSGEYMPMKWKSMGLSLVRPLQLLMAPQVLVTVYIFGLTIGWTVIISIILSITYASPPLLWNSRSIGLLNVSSLIGLLIGLPFGGYFADLLFIRSTKGRTQEPNPRSRLPMMLIGALGSPAGCLILGHGLQNPGHWIVVCVGWSLLAFGLTGSANVLLTYSVNTMPSRAGDIGVLVNVMKNCLAFGVSYSSITWLNAMGPLKQFAIMAALLWLGYILAIPVWVWSKSIIRRSAVYTR</sequence>
<evidence type="ECO:0000256" key="4">
    <source>
        <dbReference type="SAM" id="Phobius"/>
    </source>
</evidence>
<dbReference type="EMBL" id="JAAFOW010000263">
    <property type="protein sequence ID" value="KAF5267361.1"/>
    <property type="molecule type" value="Genomic_DNA"/>
</dbReference>
<keyword evidence="3" id="KW-0325">Glycoprotein</keyword>
<keyword evidence="4" id="KW-0472">Membrane</keyword>
<feature type="domain" description="Major facilitator superfamily (MFS) profile" evidence="5">
    <location>
        <begin position="592"/>
        <end position="1054"/>
    </location>
</feature>
<dbReference type="InterPro" id="IPR011701">
    <property type="entry name" value="MFS"/>
</dbReference>
<dbReference type="InterPro" id="IPR016161">
    <property type="entry name" value="Ald_DH/histidinol_DH"/>
</dbReference>
<reference evidence="6" key="1">
    <citation type="submission" date="2020-02" db="EMBL/GenBank/DDBJ databases">
        <title>Identification and distribution of gene clusters putatively required for synthesis of sphingolipid metabolism inhibitors in phylogenetically diverse species of the filamentous fungus Fusarium.</title>
        <authorList>
            <person name="Kim H.-S."/>
            <person name="Busman M."/>
            <person name="Brown D.W."/>
            <person name="Divon H."/>
            <person name="Uhlig S."/>
            <person name="Proctor R.H."/>
        </authorList>
    </citation>
    <scope>NUCLEOTIDE SEQUENCE [LARGE SCALE GENOMIC DNA]</scope>
    <source>
        <strain evidence="6">NRRL 39464</strain>
    </source>
</reference>
<comment type="subcellular location">
    <subcellularLocation>
        <location evidence="1">Membrane</location>
        <topology evidence="1">Multi-pass membrane protein</topology>
    </subcellularLocation>
</comment>
<dbReference type="Gene3D" id="3.40.605.10">
    <property type="entry name" value="Aldehyde Dehydrogenase, Chain A, domain 1"/>
    <property type="match status" value="1"/>
</dbReference>
<evidence type="ECO:0000256" key="3">
    <source>
        <dbReference type="ARBA" id="ARBA00023180"/>
    </source>
</evidence>
<dbReference type="PANTHER" id="PTHR43353">
    <property type="entry name" value="SUCCINATE-SEMIALDEHYDE DEHYDROGENASE, MITOCHONDRIAL"/>
    <property type="match status" value="1"/>
</dbReference>
<dbReference type="InterPro" id="IPR016162">
    <property type="entry name" value="Ald_DH_N"/>
</dbReference>
<feature type="transmembrane region" description="Helical" evidence="4">
    <location>
        <begin position="964"/>
        <end position="988"/>
    </location>
</feature>